<feature type="transmembrane region" description="Helical" evidence="1">
    <location>
        <begin position="12"/>
        <end position="30"/>
    </location>
</feature>
<comment type="caution">
    <text evidence="2">The sequence shown here is derived from an EMBL/GenBank/DDBJ whole genome shotgun (WGS) entry which is preliminary data.</text>
</comment>
<dbReference type="EMBL" id="WKLC01000092">
    <property type="protein sequence ID" value="MSE14325.1"/>
    <property type="molecule type" value="Genomic_DNA"/>
</dbReference>
<reference evidence="2 3" key="1">
    <citation type="submission" date="2019-11" db="EMBL/GenBank/DDBJ databases">
        <title>Draft Genome Sequence of Plant Growth-Promoting Rhizosphere-Associated Bacteria.</title>
        <authorList>
            <person name="Vasilyev I.Y."/>
            <person name="Radchenko V."/>
            <person name="Ilnitskaya E.V."/>
        </authorList>
    </citation>
    <scope>NUCLEOTIDE SEQUENCE [LARGE SCALE GENOMIC DNA]</scope>
    <source>
        <strain evidence="2 3">VRA_MhP_f</strain>
    </source>
</reference>
<protein>
    <submittedName>
        <fullName evidence="2">Uncharacterized protein</fullName>
    </submittedName>
</protein>
<gene>
    <name evidence="2" type="ORF">GKC49_03950</name>
</gene>
<dbReference type="AlphaFoldDB" id="A0A7X2SU92"/>
<proteinExistence type="predicted"/>
<keyword evidence="1" id="KW-1133">Transmembrane helix</keyword>
<accession>A0A7X2SU92</accession>
<evidence type="ECO:0000313" key="3">
    <source>
        <dbReference type="Proteomes" id="UP000461948"/>
    </source>
</evidence>
<organism evidence="2 3">
    <name type="scientific">Enterobacter agglomerans</name>
    <name type="common">Erwinia herbicola</name>
    <name type="synonym">Pantoea agglomerans</name>
    <dbReference type="NCBI Taxonomy" id="549"/>
    <lineage>
        <taxon>Bacteria</taxon>
        <taxon>Pseudomonadati</taxon>
        <taxon>Pseudomonadota</taxon>
        <taxon>Gammaproteobacteria</taxon>
        <taxon>Enterobacterales</taxon>
        <taxon>Erwiniaceae</taxon>
        <taxon>Pantoea</taxon>
        <taxon>Pantoea agglomerans group</taxon>
    </lineage>
</organism>
<keyword evidence="1" id="KW-0812">Transmembrane</keyword>
<keyword evidence="1" id="KW-0472">Membrane</keyword>
<dbReference type="RefSeq" id="WP_187495488.1">
    <property type="nucleotide sequence ID" value="NZ_JACSWY010000031.1"/>
</dbReference>
<dbReference type="Proteomes" id="UP000461948">
    <property type="component" value="Unassembled WGS sequence"/>
</dbReference>
<name>A0A7X2SU92_ENTAG</name>
<sequence length="76" mass="8507">MTEQLFLNEIYFTVGSFGSAGDIAGMFMLISQRHHKQVRFSWSFAFFTAYIHSAPRARATGLFHLHGHKFVGGPSG</sequence>
<evidence type="ECO:0000256" key="1">
    <source>
        <dbReference type="SAM" id="Phobius"/>
    </source>
</evidence>
<evidence type="ECO:0000313" key="2">
    <source>
        <dbReference type="EMBL" id="MSE14325.1"/>
    </source>
</evidence>